<protein>
    <submittedName>
        <fullName evidence="1">Uncharacterized protein</fullName>
    </submittedName>
</protein>
<keyword evidence="2" id="KW-1185">Reference proteome</keyword>
<proteinExistence type="predicted"/>
<sequence>MVPLGGPSKYLSLWATKTVSSSSSRRSQRHVAVAAAAVEAVHGKPYHTLPSEADGQAAVAPFSAAAAAAEAAQQQLLSGTQSSPLSELLTADAQLREIAQVYATVQSLHHKALLRKLQKYGPCAASLPGFAYACVAEALGMQWAAQPGAKVDLGDLHDLTRYAKEKFSSSGSNIFQSALAGVASDLLQACSRGQGGGGQPPALREGVQLLVLPDLRTLLLECVSILEQLVAQLLQQGQQQHGASANSRQQPVRLTNLEDVLVQLHDPGVANAPYVASIASHAVRLLPPAETRPLDLRLQQMVAWRMATPAVYLTYRIGDSIALLPLQLLSLLQQQLFAAVAYSTAMQQLEGARPLLPAGASDADVAASWGPVKQLVDRLRPGWQSLAYLHDIVQLATSAGQQQQQQQAQAVSAMETAAAAGDDTTAIGLVLLQEKNSIFAERLNQHVMLLYAIGGQLSQQDWRSYRLNTPTGNHAMRSKLEAALQAKDPNAARHDLASVLLVSVRHVQEETPGSEALLVKSNLPPVADTPAARAAYAELFYTVYSRLAKLARSFTIETPAAALLMRIMWVQAADCGKLAEAAFNFSGDSGHEYAVSQLHVHSAASSPAMAALLLRPSPLPEHCLSAVAVAQASLACTATQLLASCTDIPASTGAVQPLTAFGMLSYCSNQAEHMLAIIQLLLQADWPEAKSLWAPLVAAAGDASQLPPELQPYHPHTTAALANWLAMVDGGQLAAKALLLELLEAPQQDSSSSSSASVEQQQLQRLMGLLLRTLLTRDPALSNLGVSDLAELLCRPIQLSTSERQQLVMSALLQAAYAGAGSFEQLTGLWQQALRSSSPAAAADYCGCCLLAMQLALGVQQGQQEQVAPEQLALQIEDMLSDADQLLLSQQQAEQLWDAVVRPAVDAAAAAGPGEQQAAAEDALLGVFEAISTFVCLGQLQLLLCKLPAVLQLHCQLQLDLQVASAAGWQGQLGT</sequence>
<organism evidence="1 2">
    <name type="scientific">Tetradesmus obliquus</name>
    <name type="common">Green alga</name>
    <name type="synonym">Acutodesmus obliquus</name>
    <dbReference type="NCBI Taxonomy" id="3088"/>
    <lineage>
        <taxon>Eukaryota</taxon>
        <taxon>Viridiplantae</taxon>
        <taxon>Chlorophyta</taxon>
        <taxon>core chlorophytes</taxon>
        <taxon>Chlorophyceae</taxon>
        <taxon>CS clade</taxon>
        <taxon>Sphaeropleales</taxon>
        <taxon>Scenedesmaceae</taxon>
        <taxon>Tetradesmus</taxon>
    </lineage>
</organism>
<gene>
    <name evidence="1" type="ORF">BQ4739_LOCUS17010</name>
</gene>
<dbReference type="Proteomes" id="UP000256970">
    <property type="component" value="Unassembled WGS sequence"/>
</dbReference>
<dbReference type="AlphaFoldDB" id="A0A383WGL0"/>
<reference evidence="1 2" key="1">
    <citation type="submission" date="2016-10" db="EMBL/GenBank/DDBJ databases">
        <authorList>
            <person name="Cai Z."/>
        </authorList>
    </citation>
    <scope>NUCLEOTIDE SEQUENCE [LARGE SCALE GENOMIC DNA]</scope>
</reference>
<evidence type="ECO:0000313" key="1">
    <source>
        <dbReference type="EMBL" id="SZX76635.1"/>
    </source>
</evidence>
<name>A0A383WGL0_TETOB</name>
<accession>A0A383WGL0</accession>
<evidence type="ECO:0000313" key="2">
    <source>
        <dbReference type="Proteomes" id="UP000256970"/>
    </source>
</evidence>
<dbReference type="EMBL" id="FNXT01001263">
    <property type="protein sequence ID" value="SZX76635.1"/>
    <property type="molecule type" value="Genomic_DNA"/>
</dbReference>